<dbReference type="STRING" id="4540.A0A3L6Q6Q0"/>
<protein>
    <submittedName>
        <fullName evidence="2">L-type lectin-domain containing receptor kinase IX.1-like</fullName>
    </submittedName>
</protein>
<evidence type="ECO:0000313" key="3">
    <source>
        <dbReference type="Proteomes" id="UP000275267"/>
    </source>
</evidence>
<name>A0A3L6Q6Q0_PANMI</name>
<dbReference type="AlphaFoldDB" id="A0A3L6Q6Q0"/>
<keyword evidence="3" id="KW-1185">Reference proteome</keyword>
<feature type="region of interest" description="Disordered" evidence="1">
    <location>
        <begin position="46"/>
        <end position="83"/>
    </location>
</feature>
<organism evidence="2 3">
    <name type="scientific">Panicum miliaceum</name>
    <name type="common">Proso millet</name>
    <name type="synonym">Broomcorn millet</name>
    <dbReference type="NCBI Taxonomy" id="4540"/>
    <lineage>
        <taxon>Eukaryota</taxon>
        <taxon>Viridiplantae</taxon>
        <taxon>Streptophyta</taxon>
        <taxon>Embryophyta</taxon>
        <taxon>Tracheophyta</taxon>
        <taxon>Spermatophyta</taxon>
        <taxon>Magnoliopsida</taxon>
        <taxon>Liliopsida</taxon>
        <taxon>Poales</taxon>
        <taxon>Poaceae</taxon>
        <taxon>PACMAD clade</taxon>
        <taxon>Panicoideae</taxon>
        <taxon>Panicodae</taxon>
        <taxon>Paniceae</taxon>
        <taxon>Panicinae</taxon>
        <taxon>Panicum</taxon>
        <taxon>Panicum sect. Panicum</taxon>
    </lineage>
</organism>
<feature type="compositionally biased region" description="Low complexity" evidence="1">
    <location>
        <begin position="55"/>
        <end position="71"/>
    </location>
</feature>
<gene>
    <name evidence="2" type="ORF">C2845_PM15G03080</name>
</gene>
<dbReference type="OrthoDB" id="10437712at2759"/>
<sequence length="83" mass="8823">MRPGIRRVAEALRSRKFRMPLLPPKMPVAVYLEPFGASTMQFSDTTASVGSMPYTSTTSHATATGASSSSSPPAVTEHLSPRA</sequence>
<dbReference type="EMBL" id="PQIB02000013">
    <property type="protein sequence ID" value="RLM73850.1"/>
    <property type="molecule type" value="Genomic_DNA"/>
</dbReference>
<proteinExistence type="predicted"/>
<evidence type="ECO:0000256" key="1">
    <source>
        <dbReference type="SAM" id="MobiDB-lite"/>
    </source>
</evidence>
<comment type="caution">
    <text evidence="2">The sequence shown here is derived from an EMBL/GenBank/DDBJ whole genome shotgun (WGS) entry which is preliminary data.</text>
</comment>
<accession>A0A3L6Q6Q0</accession>
<reference evidence="3" key="1">
    <citation type="journal article" date="2019" name="Nat. Commun.">
        <title>The genome of broomcorn millet.</title>
        <authorList>
            <person name="Zou C."/>
            <person name="Miki D."/>
            <person name="Li D."/>
            <person name="Tang Q."/>
            <person name="Xiao L."/>
            <person name="Rajput S."/>
            <person name="Deng P."/>
            <person name="Jia W."/>
            <person name="Huang R."/>
            <person name="Zhang M."/>
            <person name="Sun Y."/>
            <person name="Hu J."/>
            <person name="Fu X."/>
            <person name="Schnable P.S."/>
            <person name="Li F."/>
            <person name="Zhang H."/>
            <person name="Feng B."/>
            <person name="Zhu X."/>
            <person name="Liu R."/>
            <person name="Schnable J.C."/>
            <person name="Zhu J.-K."/>
            <person name="Zhang H."/>
        </authorList>
    </citation>
    <scope>NUCLEOTIDE SEQUENCE [LARGE SCALE GENOMIC DNA]</scope>
</reference>
<dbReference type="GO" id="GO:0016301">
    <property type="term" value="F:kinase activity"/>
    <property type="evidence" value="ECO:0007669"/>
    <property type="project" value="UniProtKB-KW"/>
</dbReference>
<evidence type="ECO:0000313" key="2">
    <source>
        <dbReference type="EMBL" id="RLM73850.1"/>
    </source>
</evidence>
<dbReference type="Proteomes" id="UP000275267">
    <property type="component" value="Unassembled WGS sequence"/>
</dbReference>
<dbReference type="GO" id="GO:0030246">
    <property type="term" value="F:carbohydrate binding"/>
    <property type="evidence" value="ECO:0007669"/>
    <property type="project" value="UniProtKB-KW"/>
</dbReference>